<dbReference type="AlphaFoldDB" id="A0AAD7IX19"/>
<evidence type="ECO:0000313" key="4">
    <source>
        <dbReference type="Proteomes" id="UP001215598"/>
    </source>
</evidence>
<sequence>MSDPTVPNYTGFQYHNGKSYYRDNNGNWVEATMMPPPVPHFASQGQFKSTTTARGGDQHIQSAPVINCQSIPAGPVDEEDLDLTHPATIAVNDVAPPAKCGRPKGTPNFASVDTNKNLDLAQKYKPLGKTVWKKHARHLNKWAWEYNRPERDAKSLEAKYKSLLRTKKLTGSGHCPLEIERAHRIKQLITEAAGIPQVSDGAASDAISDNNESSDDSAEILGAKKVSKVHPALVTQLVKVFDPEVQQSRNTARAERSFQTTQLLTLNGQLRDSQASVESLCSHITTLQAQVHTAEHVRNLAEFKLQLTNVPKSNPKRSRQEYHPNIQRVGGKVCAERVYSDGGRCTTWHLDPSDNEKENRALYAYPGSSSSSMGPPLSSSPMPLLPALPITSSSDTPIGPSSVAHTAGSDDDMGESSAQ</sequence>
<feature type="compositionally biased region" description="Low complexity" evidence="1">
    <location>
        <begin position="364"/>
        <end position="389"/>
    </location>
</feature>
<gene>
    <name evidence="3" type="ORF">B0H16DRAFT_1837437</name>
</gene>
<dbReference type="Pfam" id="PF20681">
    <property type="entry name" value="DUF6818"/>
    <property type="match status" value="1"/>
</dbReference>
<dbReference type="EMBL" id="JARKIB010000059">
    <property type="protein sequence ID" value="KAJ7752332.1"/>
    <property type="molecule type" value="Genomic_DNA"/>
</dbReference>
<comment type="caution">
    <text evidence="3">The sequence shown here is derived from an EMBL/GenBank/DDBJ whole genome shotgun (WGS) entry which is preliminary data.</text>
</comment>
<organism evidence="3 4">
    <name type="scientific">Mycena metata</name>
    <dbReference type="NCBI Taxonomy" id="1033252"/>
    <lineage>
        <taxon>Eukaryota</taxon>
        <taxon>Fungi</taxon>
        <taxon>Dikarya</taxon>
        <taxon>Basidiomycota</taxon>
        <taxon>Agaricomycotina</taxon>
        <taxon>Agaricomycetes</taxon>
        <taxon>Agaricomycetidae</taxon>
        <taxon>Agaricales</taxon>
        <taxon>Marasmiineae</taxon>
        <taxon>Mycenaceae</taxon>
        <taxon>Mycena</taxon>
    </lineage>
</organism>
<protein>
    <recommendedName>
        <fullName evidence="2">DUF6818 domain-containing protein</fullName>
    </recommendedName>
</protein>
<keyword evidence="4" id="KW-1185">Reference proteome</keyword>
<reference evidence="3" key="1">
    <citation type="submission" date="2023-03" db="EMBL/GenBank/DDBJ databases">
        <title>Massive genome expansion in bonnet fungi (Mycena s.s.) driven by repeated elements and novel gene families across ecological guilds.</title>
        <authorList>
            <consortium name="Lawrence Berkeley National Laboratory"/>
            <person name="Harder C.B."/>
            <person name="Miyauchi S."/>
            <person name="Viragh M."/>
            <person name="Kuo A."/>
            <person name="Thoen E."/>
            <person name="Andreopoulos B."/>
            <person name="Lu D."/>
            <person name="Skrede I."/>
            <person name="Drula E."/>
            <person name="Henrissat B."/>
            <person name="Morin E."/>
            <person name="Kohler A."/>
            <person name="Barry K."/>
            <person name="LaButti K."/>
            <person name="Morin E."/>
            <person name="Salamov A."/>
            <person name="Lipzen A."/>
            <person name="Mereny Z."/>
            <person name="Hegedus B."/>
            <person name="Baldrian P."/>
            <person name="Stursova M."/>
            <person name="Weitz H."/>
            <person name="Taylor A."/>
            <person name="Grigoriev I.V."/>
            <person name="Nagy L.G."/>
            <person name="Martin F."/>
            <person name="Kauserud H."/>
        </authorList>
    </citation>
    <scope>NUCLEOTIDE SEQUENCE</scope>
    <source>
        <strain evidence="3">CBHHK182m</strain>
    </source>
</reference>
<feature type="region of interest" description="Disordered" evidence="1">
    <location>
        <begin position="364"/>
        <end position="419"/>
    </location>
</feature>
<proteinExistence type="predicted"/>
<name>A0AAD7IX19_9AGAR</name>
<dbReference type="PANTHER" id="PTHR34409:SF1">
    <property type="entry name" value="MYB-LIKE DOMAIN-CONTAINING PROTEIN"/>
    <property type="match status" value="1"/>
</dbReference>
<dbReference type="PANTHER" id="PTHR34409">
    <property type="entry name" value="SET DOMAIN-CONTAINING PROTEIN"/>
    <property type="match status" value="1"/>
</dbReference>
<feature type="compositionally biased region" description="Acidic residues" evidence="1">
    <location>
        <begin position="409"/>
        <end position="419"/>
    </location>
</feature>
<feature type="domain" description="DUF6818" evidence="2">
    <location>
        <begin position="126"/>
        <end position="204"/>
    </location>
</feature>
<evidence type="ECO:0000259" key="2">
    <source>
        <dbReference type="Pfam" id="PF20681"/>
    </source>
</evidence>
<evidence type="ECO:0000313" key="3">
    <source>
        <dbReference type="EMBL" id="KAJ7752332.1"/>
    </source>
</evidence>
<accession>A0AAD7IX19</accession>
<dbReference type="InterPro" id="IPR049203">
    <property type="entry name" value="DUF6818"/>
</dbReference>
<evidence type="ECO:0000256" key="1">
    <source>
        <dbReference type="SAM" id="MobiDB-lite"/>
    </source>
</evidence>
<dbReference type="Proteomes" id="UP001215598">
    <property type="component" value="Unassembled WGS sequence"/>
</dbReference>